<dbReference type="GO" id="GO:0046872">
    <property type="term" value="F:metal ion binding"/>
    <property type="evidence" value="ECO:0007669"/>
    <property type="project" value="UniProtKB-KW"/>
</dbReference>
<keyword evidence="7" id="KW-0539">Nucleus</keyword>
<dbReference type="OrthoDB" id="6613788at2759"/>
<dbReference type="PANTHER" id="PTHR22930">
    <property type="match status" value="1"/>
</dbReference>
<name>A0A6G0U946_APHGL</name>
<dbReference type="EMBL" id="VYZN01000001">
    <property type="protein sequence ID" value="KAE9545473.1"/>
    <property type="molecule type" value="Genomic_DNA"/>
</dbReference>
<protein>
    <recommendedName>
        <fullName evidence="8">DDE Tnp4 domain-containing protein</fullName>
    </recommendedName>
</protein>
<comment type="caution">
    <text evidence="9">The sequence shown here is derived from an EMBL/GenBank/DDBJ whole genome shotgun (WGS) entry which is preliminary data.</text>
</comment>
<evidence type="ECO:0000256" key="3">
    <source>
        <dbReference type="ARBA" id="ARBA00006958"/>
    </source>
</evidence>
<comment type="subcellular location">
    <subcellularLocation>
        <location evidence="2">Nucleus</location>
    </subcellularLocation>
</comment>
<dbReference type="PANTHER" id="PTHR22930:SF269">
    <property type="entry name" value="NUCLEASE HARBI1-LIKE PROTEIN"/>
    <property type="match status" value="1"/>
</dbReference>
<comment type="cofactor">
    <cofactor evidence="1">
        <name>a divalent metal cation</name>
        <dbReference type="ChEBI" id="CHEBI:60240"/>
    </cofactor>
</comment>
<sequence length="259" mass="29830">MPEPNPDQWLEIANKFYLKTNFPNCVGAVDGKHIRCIKPINSGTMFFYYKKYFSIVLMAVVDAEYSFISIDVGSYGKESDSTIFKNCPFGKKLYAGLLNLPAPVVLPNTDNFPQPFVVIGDEAFGLHKNLLRPYPGRGLTQKRKIFNYRLSRARRYVECAFGILANKWHVLHTALLVEPDFADDITKACCILHNYVRRRDGYNFEDTLSNYLEDIENENNSGARQQGIDVREYFAEYFMGAGAVPFQYRYIYSLFCIYT</sequence>
<keyword evidence="5" id="KW-0479">Metal-binding</keyword>
<gene>
    <name evidence="9" type="ORF">AGLY_001016</name>
</gene>
<organism evidence="9 10">
    <name type="scientific">Aphis glycines</name>
    <name type="common">Soybean aphid</name>
    <dbReference type="NCBI Taxonomy" id="307491"/>
    <lineage>
        <taxon>Eukaryota</taxon>
        <taxon>Metazoa</taxon>
        <taxon>Ecdysozoa</taxon>
        <taxon>Arthropoda</taxon>
        <taxon>Hexapoda</taxon>
        <taxon>Insecta</taxon>
        <taxon>Pterygota</taxon>
        <taxon>Neoptera</taxon>
        <taxon>Paraneoptera</taxon>
        <taxon>Hemiptera</taxon>
        <taxon>Sternorrhyncha</taxon>
        <taxon>Aphidomorpha</taxon>
        <taxon>Aphidoidea</taxon>
        <taxon>Aphididae</taxon>
        <taxon>Aphidini</taxon>
        <taxon>Aphis</taxon>
        <taxon>Aphis</taxon>
    </lineage>
</organism>
<dbReference type="Pfam" id="PF13359">
    <property type="entry name" value="DDE_Tnp_4"/>
    <property type="match status" value="1"/>
</dbReference>
<keyword evidence="10" id="KW-1185">Reference proteome</keyword>
<evidence type="ECO:0000256" key="1">
    <source>
        <dbReference type="ARBA" id="ARBA00001968"/>
    </source>
</evidence>
<evidence type="ECO:0000256" key="6">
    <source>
        <dbReference type="ARBA" id="ARBA00022801"/>
    </source>
</evidence>
<evidence type="ECO:0000313" key="10">
    <source>
        <dbReference type="Proteomes" id="UP000475862"/>
    </source>
</evidence>
<dbReference type="GO" id="GO:0005634">
    <property type="term" value="C:nucleus"/>
    <property type="evidence" value="ECO:0007669"/>
    <property type="project" value="UniProtKB-SubCell"/>
</dbReference>
<dbReference type="GO" id="GO:0004518">
    <property type="term" value="F:nuclease activity"/>
    <property type="evidence" value="ECO:0007669"/>
    <property type="project" value="UniProtKB-KW"/>
</dbReference>
<comment type="similarity">
    <text evidence="3">Belongs to the HARBI1 family.</text>
</comment>
<reference evidence="9 10" key="1">
    <citation type="submission" date="2019-08" db="EMBL/GenBank/DDBJ databases">
        <title>The genome of the soybean aphid Biotype 1, its phylome, world population structure and adaptation to the North American continent.</title>
        <authorList>
            <person name="Giordano R."/>
            <person name="Donthu R.K."/>
            <person name="Hernandez A.G."/>
            <person name="Wright C.L."/>
            <person name="Zimin A.V."/>
        </authorList>
    </citation>
    <scope>NUCLEOTIDE SEQUENCE [LARGE SCALE GENOMIC DNA]</scope>
    <source>
        <tissue evidence="9">Whole aphids</tissue>
    </source>
</reference>
<evidence type="ECO:0000256" key="4">
    <source>
        <dbReference type="ARBA" id="ARBA00022722"/>
    </source>
</evidence>
<accession>A0A6G0U946</accession>
<dbReference type="InterPro" id="IPR027806">
    <property type="entry name" value="HARBI1_dom"/>
</dbReference>
<dbReference type="AlphaFoldDB" id="A0A6G0U946"/>
<keyword evidence="4" id="KW-0540">Nuclease</keyword>
<keyword evidence="6" id="KW-0378">Hydrolase</keyword>
<feature type="domain" description="DDE Tnp4" evidence="8">
    <location>
        <begin position="29"/>
        <end position="194"/>
    </location>
</feature>
<evidence type="ECO:0000256" key="7">
    <source>
        <dbReference type="ARBA" id="ARBA00023242"/>
    </source>
</evidence>
<evidence type="ECO:0000313" key="9">
    <source>
        <dbReference type="EMBL" id="KAE9545473.1"/>
    </source>
</evidence>
<evidence type="ECO:0000259" key="8">
    <source>
        <dbReference type="Pfam" id="PF13359"/>
    </source>
</evidence>
<dbReference type="Proteomes" id="UP000475862">
    <property type="component" value="Unassembled WGS sequence"/>
</dbReference>
<evidence type="ECO:0000256" key="2">
    <source>
        <dbReference type="ARBA" id="ARBA00004123"/>
    </source>
</evidence>
<dbReference type="GO" id="GO:0016787">
    <property type="term" value="F:hydrolase activity"/>
    <property type="evidence" value="ECO:0007669"/>
    <property type="project" value="UniProtKB-KW"/>
</dbReference>
<proteinExistence type="inferred from homology"/>
<evidence type="ECO:0000256" key="5">
    <source>
        <dbReference type="ARBA" id="ARBA00022723"/>
    </source>
</evidence>
<dbReference type="InterPro" id="IPR045249">
    <property type="entry name" value="HARBI1-like"/>
</dbReference>